<sequence>MPRGVPHVDVTFDIDGVRSQQVAHRSEERARKLRAYNLRNPLNDDKLQGKFCEADKKVVEEEYEAKQKELEGVANPIMQKLFPTLAPQGPKIED</sequence>
<accession>A0A6A5AN62</accession>
<dbReference type="VEuPathDB" id="FungiDB:H257_16775"/>
<evidence type="ECO:0000313" key="1">
    <source>
        <dbReference type="EMBL" id="KAF0756722.1"/>
    </source>
</evidence>
<gene>
    <name evidence="1" type="ORF">AaE_004520</name>
</gene>
<dbReference type="AlphaFoldDB" id="A0A6A5AN62"/>
<dbReference type="InterPro" id="IPR029048">
    <property type="entry name" value="HSP70_C_sf"/>
</dbReference>
<reference evidence="1 2" key="1">
    <citation type="submission" date="2019-06" db="EMBL/GenBank/DDBJ databases">
        <title>Genomics analysis of Aphanomyces spp. identifies a new class of oomycete effector associated with host adaptation.</title>
        <authorList>
            <person name="Gaulin E."/>
        </authorList>
    </citation>
    <scope>NUCLEOTIDE SEQUENCE [LARGE SCALE GENOMIC DNA]</scope>
    <source>
        <strain evidence="1 2">E</strain>
    </source>
</reference>
<dbReference type="EMBL" id="VJMI01010160">
    <property type="protein sequence ID" value="KAF0756722.1"/>
    <property type="molecule type" value="Genomic_DNA"/>
</dbReference>
<organism evidence="1 2">
    <name type="scientific">Aphanomyces astaci</name>
    <name type="common">Crayfish plague agent</name>
    <dbReference type="NCBI Taxonomy" id="112090"/>
    <lineage>
        <taxon>Eukaryota</taxon>
        <taxon>Sar</taxon>
        <taxon>Stramenopiles</taxon>
        <taxon>Oomycota</taxon>
        <taxon>Saprolegniomycetes</taxon>
        <taxon>Saprolegniales</taxon>
        <taxon>Verrucalvaceae</taxon>
        <taxon>Aphanomyces</taxon>
    </lineage>
</organism>
<dbReference type="Proteomes" id="UP000469452">
    <property type="component" value="Unassembled WGS sequence"/>
</dbReference>
<protein>
    <submittedName>
        <fullName evidence="1">Uncharacterized protein</fullName>
    </submittedName>
</protein>
<dbReference type="SUPFAM" id="SSF100934">
    <property type="entry name" value="Heat shock protein 70kD (HSP70), C-terminal subdomain"/>
    <property type="match status" value="1"/>
</dbReference>
<comment type="caution">
    <text evidence="1">The sequence shown here is derived from an EMBL/GenBank/DDBJ whole genome shotgun (WGS) entry which is preliminary data.</text>
</comment>
<name>A0A6A5AN62_APHAT</name>
<dbReference type="Gene3D" id="1.20.1270.10">
    <property type="match status" value="1"/>
</dbReference>
<proteinExistence type="predicted"/>
<evidence type="ECO:0000313" key="2">
    <source>
        <dbReference type="Proteomes" id="UP000469452"/>
    </source>
</evidence>